<dbReference type="GeneID" id="18798488"/>
<dbReference type="OMA" id="VIHRTHA"/>
<dbReference type="RefSeq" id="XP_007311811.1">
    <property type="nucleotide sequence ID" value="XM_007311749.1"/>
</dbReference>
<dbReference type="SUPFAM" id="SSF52540">
    <property type="entry name" value="P-loop containing nucleoside triphosphate hydrolases"/>
    <property type="match status" value="1"/>
</dbReference>
<accession>R7RWH5</accession>
<dbReference type="OrthoDB" id="432234at2759"/>
<dbReference type="Proteomes" id="UP000053927">
    <property type="component" value="Unassembled WGS sequence"/>
</dbReference>
<proteinExistence type="predicted"/>
<dbReference type="EMBL" id="JH687412">
    <property type="protein sequence ID" value="EIM79103.1"/>
    <property type="molecule type" value="Genomic_DNA"/>
</dbReference>
<keyword evidence="2" id="KW-1185">Reference proteome</keyword>
<dbReference type="eggNOG" id="KOG0987">
    <property type="taxonomic scope" value="Eukaryota"/>
</dbReference>
<evidence type="ECO:0008006" key="3">
    <source>
        <dbReference type="Google" id="ProtNLM"/>
    </source>
</evidence>
<sequence length="392" mass="43860">MCVATGLIDYPFGSKNFVIAGDPAQLPPVKIAGPALYSDTVGSVIHRTHALKIQKQSMGKALYHQFIHVVMLRQNMRQKGQSAEDAAYRTVLENLRYKKCTQADLDLMLTRVAGRGPNNPKIYDKNFRSVPIITGRNAARDQTNVTGVGLFAADTGQQLITFYSMDKFRTWADTEKKIERKRGKKPVDLTRQTDDVNGNIQEALWQLWPSRTEHHPGMLHLCKGMPVMIKDNQATELAVTNGAEAEVVDWTSHPLPDGKPVLDILFVKLKYPPFTIQIEGLPDNVVPIKRLAKDIKCSMKDDTTILITRDQIPIVQDFAMTDFASQGRTRPYNPVDPEFCLTHQSLYTALSRSSTLSGTILLQPIDPKIVQGKLNHTWVNSPAISMQTLEVI</sequence>
<reference evidence="2" key="1">
    <citation type="journal article" date="2012" name="Science">
        <title>The Paleozoic origin of enzymatic lignin decomposition reconstructed from 31 fungal genomes.</title>
        <authorList>
            <person name="Floudas D."/>
            <person name="Binder M."/>
            <person name="Riley R."/>
            <person name="Barry K."/>
            <person name="Blanchette R.A."/>
            <person name="Henrissat B."/>
            <person name="Martinez A.T."/>
            <person name="Otillar R."/>
            <person name="Spatafora J.W."/>
            <person name="Yadav J.S."/>
            <person name="Aerts A."/>
            <person name="Benoit I."/>
            <person name="Boyd A."/>
            <person name="Carlson A."/>
            <person name="Copeland A."/>
            <person name="Coutinho P.M."/>
            <person name="de Vries R.P."/>
            <person name="Ferreira P."/>
            <person name="Findley K."/>
            <person name="Foster B."/>
            <person name="Gaskell J."/>
            <person name="Glotzer D."/>
            <person name="Gorecki P."/>
            <person name="Heitman J."/>
            <person name="Hesse C."/>
            <person name="Hori C."/>
            <person name="Igarashi K."/>
            <person name="Jurgens J.A."/>
            <person name="Kallen N."/>
            <person name="Kersten P."/>
            <person name="Kohler A."/>
            <person name="Kuees U."/>
            <person name="Kumar T.K.A."/>
            <person name="Kuo A."/>
            <person name="LaButti K."/>
            <person name="Larrondo L.F."/>
            <person name="Lindquist E."/>
            <person name="Ling A."/>
            <person name="Lombard V."/>
            <person name="Lucas S."/>
            <person name="Lundell T."/>
            <person name="Martin R."/>
            <person name="McLaughlin D.J."/>
            <person name="Morgenstern I."/>
            <person name="Morin E."/>
            <person name="Murat C."/>
            <person name="Nagy L.G."/>
            <person name="Nolan M."/>
            <person name="Ohm R.A."/>
            <person name="Patyshakuliyeva A."/>
            <person name="Rokas A."/>
            <person name="Ruiz-Duenas F.J."/>
            <person name="Sabat G."/>
            <person name="Salamov A."/>
            <person name="Samejima M."/>
            <person name="Schmutz J."/>
            <person name="Slot J.C."/>
            <person name="St John F."/>
            <person name="Stenlid J."/>
            <person name="Sun H."/>
            <person name="Sun S."/>
            <person name="Syed K."/>
            <person name="Tsang A."/>
            <person name="Wiebenga A."/>
            <person name="Young D."/>
            <person name="Pisabarro A."/>
            <person name="Eastwood D.C."/>
            <person name="Martin F."/>
            <person name="Cullen D."/>
            <person name="Grigoriev I.V."/>
            <person name="Hibbett D.S."/>
        </authorList>
    </citation>
    <scope>NUCLEOTIDE SEQUENCE [LARGE SCALE GENOMIC DNA]</scope>
    <source>
        <strain evidence="2">FP-91666</strain>
    </source>
</reference>
<dbReference type="KEGG" id="shs:STEHIDRAFT_135905"/>
<gene>
    <name evidence="1" type="ORF">STEHIDRAFT_135905</name>
</gene>
<evidence type="ECO:0000313" key="2">
    <source>
        <dbReference type="Proteomes" id="UP000053927"/>
    </source>
</evidence>
<name>R7RWH5_STEHR</name>
<dbReference type="PANTHER" id="PTHR47642:SF6">
    <property type="entry name" value="ATP-DEPENDENT DNA HELICASE"/>
    <property type="match status" value="1"/>
</dbReference>
<dbReference type="AlphaFoldDB" id="R7RWH5"/>
<dbReference type="InterPro" id="IPR051055">
    <property type="entry name" value="PIF1_helicase"/>
</dbReference>
<dbReference type="PANTHER" id="PTHR47642">
    <property type="entry name" value="ATP-DEPENDENT DNA HELICASE"/>
    <property type="match status" value="1"/>
</dbReference>
<evidence type="ECO:0000313" key="1">
    <source>
        <dbReference type="EMBL" id="EIM79103.1"/>
    </source>
</evidence>
<protein>
    <recommendedName>
        <fullName evidence="3">DNA helicase</fullName>
    </recommendedName>
</protein>
<dbReference type="InterPro" id="IPR027417">
    <property type="entry name" value="P-loop_NTPase"/>
</dbReference>
<organism evidence="1 2">
    <name type="scientific">Stereum hirsutum (strain FP-91666)</name>
    <name type="common">White-rot fungus</name>
    <dbReference type="NCBI Taxonomy" id="721885"/>
    <lineage>
        <taxon>Eukaryota</taxon>
        <taxon>Fungi</taxon>
        <taxon>Dikarya</taxon>
        <taxon>Basidiomycota</taxon>
        <taxon>Agaricomycotina</taxon>
        <taxon>Agaricomycetes</taxon>
        <taxon>Russulales</taxon>
        <taxon>Stereaceae</taxon>
        <taxon>Stereum</taxon>
    </lineage>
</organism>